<evidence type="ECO:0000256" key="4">
    <source>
        <dbReference type="ARBA" id="ARBA00022617"/>
    </source>
</evidence>
<dbReference type="SUPFAM" id="SSF48264">
    <property type="entry name" value="Cytochrome P450"/>
    <property type="match status" value="1"/>
</dbReference>
<dbReference type="InterPro" id="IPR017972">
    <property type="entry name" value="Cyt_P450_CS"/>
</dbReference>
<evidence type="ECO:0000256" key="13">
    <source>
        <dbReference type="RuleBase" id="RU000461"/>
    </source>
</evidence>
<evidence type="ECO:0000256" key="1">
    <source>
        <dbReference type="ARBA" id="ARBA00001971"/>
    </source>
</evidence>
<keyword evidence="11 14" id="KW-0472">Membrane</keyword>
<name>A0A8X8BMC2_POLSE</name>
<dbReference type="GO" id="GO:0020037">
    <property type="term" value="F:heme binding"/>
    <property type="evidence" value="ECO:0007669"/>
    <property type="project" value="InterPro"/>
</dbReference>
<evidence type="ECO:0000256" key="9">
    <source>
        <dbReference type="ARBA" id="ARBA00023004"/>
    </source>
</evidence>
<dbReference type="AlphaFoldDB" id="A0A8X8BMC2"/>
<accession>A0A8X8BMC2</accession>
<dbReference type="PRINTS" id="PR00385">
    <property type="entry name" value="P450"/>
</dbReference>
<comment type="caution">
    <text evidence="15">The sequence shown here is derived from an EMBL/GenBank/DDBJ whole genome shotgun (WGS) entry which is preliminary data.</text>
</comment>
<dbReference type="PANTHER" id="PTHR24300:SF395">
    <property type="entry name" value="CYTOCHROME P450, FAMILY 2, SUBFAMILY AC, POLYPEPTIDE 7"/>
    <property type="match status" value="1"/>
</dbReference>
<protein>
    <submittedName>
        <fullName evidence="15">CP2K6 protein</fullName>
    </submittedName>
</protein>
<dbReference type="InterPro" id="IPR050182">
    <property type="entry name" value="Cytochrome_P450_fam2"/>
</dbReference>
<feature type="binding site" description="axial binding residue" evidence="12">
    <location>
        <position position="456"/>
    </location>
    <ligand>
        <name>heme</name>
        <dbReference type="ChEBI" id="CHEBI:30413"/>
    </ligand>
    <ligandPart>
        <name>Fe</name>
        <dbReference type="ChEBI" id="CHEBI:18248"/>
    </ligandPart>
</feature>
<evidence type="ECO:0000256" key="5">
    <source>
        <dbReference type="ARBA" id="ARBA00022723"/>
    </source>
</evidence>
<dbReference type="Proteomes" id="UP000886611">
    <property type="component" value="Unassembled WGS sequence"/>
</dbReference>
<comment type="cofactor">
    <cofactor evidence="1 12">
        <name>heme</name>
        <dbReference type="ChEBI" id="CHEBI:30413"/>
    </cofactor>
</comment>
<evidence type="ECO:0000256" key="11">
    <source>
        <dbReference type="ARBA" id="ARBA00023136"/>
    </source>
</evidence>
<sequence>MLSSFSELLGDTITSYLLCFLVFVIFCCFLLTSSKDSKYSFPPGPRPLPLIGNLNILDMKLPKKTLIQLSEKYGNMYTFHMGPEKYLILCGYKAVKEALVKRADEFGERGETVWHNEVTRGNGILFGKGESWKAMRRFTISTLKNFGMGRVSLEEKIVEECRKMMEVFESYKGQAFSPDSILKFSTSNIISVIVLGRQFDYKDSDLHRLQKHLDEYRRFLGSPQLQLYNMFPFLGFLLSDLKRAAENVNDFRKYFNIAYYDHKDKVDKNDLRSFTDAFLLKQQMEIIKSNSKQVYGLSQDTYFNERNFEVVAVNLYAAGIETIAITLAWGLLLMMRYPDIQAKVQQEIENVIGNERCPQYEDKKNMPYTNAVLHEIQRFGDVVPLNLLHQTSWDTTFQGYKIPKGTKVIPLLSSVLFDKTQWATPFEFNPAHFLEADGKFVKKDAFMPFSAGRRACLGETLAMMELYLYFTLLMQKFKFHPPPGVAVDQLDLSPSPGLTSGPQPFQLCAEIH</sequence>
<evidence type="ECO:0000256" key="10">
    <source>
        <dbReference type="ARBA" id="ARBA00023033"/>
    </source>
</evidence>
<gene>
    <name evidence="15" type="primary">Cyp2k6</name>
    <name evidence="15" type="ORF">GTO96_0011148</name>
</gene>
<keyword evidence="7" id="KW-0492">Microsome</keyword>
<keyword evidence="16" id="KW-1185">Reference proteome</keyword>
<dbReference type="PRINTS" id="PR00463">
    <property type="entry name" value="EP450I"/>
</dbReference>
<keyword evidence="4 12" id="KW-0349">Heme</keyword>
<dbReference type="GO" id="GO:0006805">
    <property type="term" value="P:xenobiotic metabolic process"/>
    <property type="evidence" value="ECO:0007669"/>
    <property type="project" value="TreeGrafter"/>
</dbReference>
<feature type="non-terminal residue" evidence="15">
    <location>
        <position position="1"/>
    </location>
</feature>
<dbReference type="GO" id="GO:0016712">
    <property type="term" value="F:oxidoreductase activity, acting on paired donors, with incorporation or reduction of molecular oxygen, reduced flavin or flavoprotein as one donor, and incorporation of one atom of oxygen"/>
    <property type="evidence" value="ECO:0007669"/>
    <property type="project" value="TreeGrafter"/>
</dbReference>
<evidence type="ECO:0000256" key="8">
    <source>
        <dbReference type="ARBA" id="ARBA00023002"/>
    </source>
</evidence>
<feature type="transmembrane region" description="Helical" evidence="14">
    <location>
        <begin position="12"/>
        <end position="32"/>
    </location>
</feature>
<evidence type="ECO:0000256" key="6">
    <source>
        <dbReference type="ARBA" id="ARBA00022824"/>
    </source>
</evidence>
<keyword evidence="9 12" id="KW-0408">Iron</keyword>
<dbReference type="Pfam" id="PF00067">
    <property type="entry name" value="p450"/>
    <property type="match status" value="1"/>
</dbReference>
<keyword evidence="14" id="KW-1133">Transmembrane helix</keyword>
<keyword evidence="8 13" id="KW-0560">Oxidoreductase</keyword>
<dbReference type="GO" id="GO:0006082">
    <property type="term" value="P:organic acid metabolic process"/>
    <property type="evidence" value="ECO:0007669"/>
    <property type="project" value="TreeGrafter"/>
</dbReference>
<dbReference type="InterPro" id="IPR002401">
    <property type="entry name" value="Cyt_P450_E_grp-I"/>
</dbReference>
<proteinExistence type="inferred from homology"/>
<evidence type="ECO:0000256" key="14">
    <source>
        <dbReference type="SAM" id="Phobius"/>
    </source>
</evidence>
<keyword evidence="6" id="KW-0256">Endoplasmic reticulum</keyword>
<dbReference type="PROSITE" id="PS00086">
    <property type="entry name" value="CYTOCHROME_P450"/>
    <property type="match status" value="1"/>
</dbReference>
<feature type="non-terminal residue" evidence="15">
    <location>
        <position position="512"/>
    </location>
</feature>
<keyword evidence="10 13" id="KW-0503">Monooxygenase</keyword>
<evidence type="ECO:0000256" key="3">
    <source>
        <dbReference type="ARBA" id="ARBA00010617"/>
    </source>
</evidence>
<organism evidence="15 16">
    <name type="scientific">Polypterus senegalus</name>
    <name type="common">Senegal bichir</name>
    <dbReference type="NCBI Taxonomy" id="55291"/>
    <lineage>
        <taxon>Eukaryota</taxon>
        <taxon>Metazoa</taxon>
        <taxon>Chordata</taxon>
        <taxon>Craniata</taxon>
        <taxon>Vertebrata</taxon>
        <taxon>Euteleostomi</taxon>
        <taxon>Actinopterygii</taxon>
        <taxon>Polypteriformes</taxon>
        <taxon>Polypteridae</taxon>
        <taxon>Polypterus</taxon>
    </lineage>
</organism>
<keyword evidence="5 12" id="KW-0479">Metal-binding</keyword>
<reference evidence="15 16" key="1">
    <citation type="journal article" date="2021" name="Cell">
        <title>Tracing the genetic footprints of vertebrate landing in non-teleost ray-finned fishes.</title>
        <authorList>
            <person name="Bi X."/>
            <person name="Wang K."/>
            <person name="Yang L."/>
            <person name="Pan H."/>
            <person name="Jiang H."/>
            <person name="Wei Q."/>
            <person name="Fang M."/>
            <person name="Yu H."/>
            <person name="Zhu C."/>
            <person name="Cai Y."/>
            <person name="He Y."/>
            <person name="Gan X."/>
            <person name="Zeng H."/>
            <person name="Yu D."/>
            <person name="Zhu Y."/>
            <person name="Jiang H."/>
            <person name="Qiu Q."/>
            <person name="Yang H."/>
            <person name="Zhang Y.E."/>
            <person name="Wang W."/>
            <person name="Zhu M."/>
            <person name="He S."/>
            <person name="Zhang G."/>
        </authorList>
    </citation>
    <scope>NUCLEOTIDE SEQUENCE [LARGE SCALE GENOMIC DNA]</scope>
    <source>
        <strain evidence="15">Bchr_013</strain>
    </source>
</reference>
<dbReference type="EMBL" id="JAATIS010004753">
    <property type="protein sequence ID" value="KAG2460796.1"/>
    <property type="molecule type" value="Genomic_DNA"/>
</dbReference>
<dbReference type="GO" id="GO:0005737">
    <property type="term" value="C:cytoplasm"/>
    <property type="evidence" value="ECO:0007669"/>
    <property type="project" value="TreeGrafter"/>
</dbReference>
<dbReference type="PANTHER" id="PTHR24300">
    <property type="entry name" value="CYTOCHROME P450 508A4-RELATED"/>
    <property type="match status" value="1"/>
</dbReference>
<keyword evidence="14" id="KW-0812">Transmembrane</keyword>
<dbReference type="GO" id="GO:0046222">
    <property type="term" value="P:aflatoxin metabolic process"/>
    <property type="evidence" value="ECO:0007669"/>
    <property type="project" value="UniProtKB-ARBA"/>
</dbReference>
<evidence type="ECO:0000313" key="15">
    <source>
        <dbReference type="EMBL" id="KAG2460796.1"/>
    </source>
</evidence>
<dbReference type="FunFam" id="1.10.630.10:FF:000010">
    <property type="entry name" value="cytochrome P450 2W1 isoform X2"/>
    <property type="match status" value="1"/>
</dbReference>
<evidence type="ECO:0000256" key="12">
    <source>
        <dbReference type="PIRSR" id="PIRSR602401-1"/>
    </source>
</evidence>
<feature type="transmembrane region" description="Helical" evidence="14">
    <location>
        <begin position="313"/>
        <end position="335"/>
    </location>
</feature>
<evidence type="ECO:0000313" key="16">
    <source>
        <dbReference type="Proteomes" id="UP000886611"/>
    </source>
</evidence>
<dbReference type="InterPro" id="IPR001128">
    <property type="entry name" value="Cyt_P450"/>
</dbReference>
<evidence type="ECO:0000256" key="7">
    <source>
        <dbReference type="ARBA" id="ARBA00022848"/>
    </source>
</evidence>
<evidence type="ECO:0000256" key="2">
    <source>
        <dbReference type="ARBA" id="ARBA00004524"/>
    </source>
</evidence>
<comment type="similarity">
    <text evidence="3 13">Belongs to the cytochrome P450 family.</text>
</comment>
<dbReference type="Gene3D" id="1.10.630.10">
    <property type="entry name" value="Cytochrome P450"/>
    <property type="match status" value="1"/>
</dbReference>
<dbReference type="InterPro" id="IPR036396">
    <property type="entry name" value="Cyt_P450_sf"/>
</dbReference>
<comment type="subcellular location">
    <subcellularLocation>
        <location evidence="2">Microsome membrane</location>
    </subcellularLocation>
</comment>
<dbReference type="GO" id="GO:0005506">
    <property type="term" value="F:iron ion binding"/>
    <property type="evidence" value="ECO:0007669"/>
    <property type="project" value="InterPro"/>
</dbReference>